<sequence>MGYCDRNSEEITWFRTVQAALAGGGTIAANSTPLLQRGVRGEGRRGGEEVLDGAVGGAAAAGGRGGHALPEAAVRVVGAVAALGALAEALPPVRRRLVQHPQELVHLVVLEVSR</sequence>
<protein>
    <submittedName>
        <fullName evidence="1">Uncharacterized protein</fullName>
    </submittedName>
</protein>
<gene>
    <name evidence="1" type="ORF">SETIT_8G050600v2</name>
</gene>
<dbReference type="AlphaFoldDB" id="A0A368S4D8"/>
<evidence type="ECO:0000313" key="1">
    <source>
        <dbReference type="EMBL" id="RCV37286.1"/>
    </source>
</evidence>
<proteinExistence type="predicted"/>
<name>A0A368S4D8_SETIT</name>
<accession>A0A368S4D8</accession>
<dbReference type="EMBL" id="CM003535">
    <property type="protein sequence ID" value="RCV37286.1"/>
    <property type="molecule type" value="Genomic_DNA"/>
</dbReference>
<organism evidence="1">
    <name type="scientific">Setaria italica</name>
    <name type="common">Foxtail millet</name>
    <name type="synonym">Panicum italicum</name>
    <dbReference type="NCBI Taxonomy" id="4555"/>
    <lineage>
        <taxon>Eukaryota</taxon>
        <taxon>Viridiplantae</taxon>
        <taxon>Streptophyta</taxon>
        <taxon>Embryophyta</taxon>
        <taxon>Tracheophyta</taxon>
        <taxon>Spermatophyta</taxon>
        <taxon>Magnoliopsida</taxon>
        <taxon>Liliopsida</taxon>
        <taxon>Poales</taxon>
        <taxon>Poaceae</taxon>
        <taxon>PACMAD clade</taxon>
        <taxon>Panicoideae</taxon>
        <taxon>Panicodae</taxon>
        <taxon>Paniceae</taxon>
        <taxon>Cenchrinae</taxon>
        <taxon>Setaria</taxon>
    </lineage>
</organism>
<reference evidence="1" key="1">
    <citation type="journal article" date="2012" name="Nat. Biotechnol.">
        <title>Reference genome sequence of the model plant Setaria.</title>
        <authorList>
            <person name="Bennetzen J.L."/>
            <person name="Schmutz J."/>
            <person name="Wang H."/>
            <person name="Percifield R."/>
            <person name="Hawkins J."/>
            <person name="Pontaroli A.C."/>
            <person name="Estep M."/>
            <person name="Feng L."/>
            <person name="Vaughn J.N."/>
            <person name="Grimwood J."/>
            <person name="Jenkins J."/>
            <person name="Barry K."/>
            <person name="Lindquist E."/>
            <person name="Hellsten U."/>
            <person name="Deshpande S."/>
            <person name="Wang X."/>
            <person name="Wu X."/>
            <person name="Mitros T."/>
            <person name="Triplett J."/>
            <person name="Yang X."/>
            <person name="Ye C.Y."/>
            <person name="Mauro-Herrera M."/>
            <person name="Wang L."/>
            <person name="Li P."/>
            <person name="Sharma M."/>
            <person name="Sharma R."/>
            <person name="Ronald P.C."/>
            <person name="Panaud O."/>
            <person name="Kellogg E.A."/>
            <person name="Brutnell T.P."/>
            <person name="Doust A.N."/>
            <person name="Tuskan G.A."/>
            <person name="Rokhsar D."/>
            <person name="Devos K.M."/>
        </authorList>
    </citation>
    <scope>NUCLEOTIDE SEQUENCE [LARGE SCALE GENOMIC DNA]</scope>
    <source>
        <strain evidence="1">Yugu1</strain>
    </source>
</reference>
<reference evidence="1" key="2">
    <citation type="submission" date="2015-07" db="EMBL/GenBank/DDBJ databases">
        <authorList>
            <person name="Noorani M."/>
        </authorList>
    </citation>
    <scope>NUCLEOTIDE SEQUENCE</scope>
    <source>
        <strain evidence="1">Yugu1</strain>
    </source>
</reference>